<evidence type="ECO:0000313" key="3">
    <source>
        <dbReference type="EMBL" id="SEI86152.1"/>
    </source>
</evidence>
<dbReference type="EMBL" id="FNZK01000001">
    <property type="protein sequence ID" value="SEI86152.1"/>
    <property type="molecule type" value="Genomic_DNA"/>
</dbReference>
<dbReference type="SUPFAM" id="SSF103039">
    <property type="entry name" value="CheC-like"/>
    <property type="match status" value="1"/>
</dbReference>
<name>A0A1H6UEA0_9FIRM</name>
<evidence type="ECO:0000259" key="2">
    <source>
        <dbReference type="Pfam" id="PF13690"/>
    </source>
</evidence>
<proteinExistence type="predicted"/>
<dbReference type="STRING" id="84035.SAMN05660742_101262"/>
<dbReference type="PANTHER" id="PTHR39452">
    <property type="entry name" value="CHEY-P PHOSPHATASE CHEX"/>
    <property type="match status" value="1"/>
</dbReference>
<keyword evidence="1" id="KW-0145">Chemotaxis</keyword>
<dbReference type="AlphaFoldDB" id="A0A1H6UEA0"/>
<dbReference type="InterPro" id="IPR028051">
    <property type="entry name" value="CheX-like_dom"/>
</dbReference>
<keyword evidence="4" id="KW-1185">Reference proteome</keyword>
<organism evidence="3 4">
    <name type="scientific">Propionispira arboris</name>
    <dbReference type="NCBI Taxonomy" id="84035"/>
    <lineage>
        <taxon>Bacteria</taxon>
        <taxon>Bacillati</taxon>
        <taxon>Bacillota</taxon>
        <taxon>Negativicutes</taxon>
        <taxon>Selenomonadales</taxon>
        <taxon>Selenomonadaceae</taxon>
        <taxon>Propionispira</taxon>
    </lineage>
</organism>
<dbReference type="RefSeq" id="WP_019551993.1">
    <property type="nucleotide sequence ID" value="NZ_FNZK01000001.1"/>
</dbReference>
<dbReference type="InterPro" id="IPR028976">
    <property type="entry name" value="CheC-like_sf"/>
</dbReference>
<evidence type="ECO:0000256" key="1">
    <source>
        <dbReference type="ARBA" id="ARBA00022500"/>
    </source>
</evidence>
<gene>
    <name evidence="3" type="ORF">SAMN05660742_101262</name>
</gene>
<dbReference type="InterPro" id="IPR038756">
    <property type="entry name" value="CheX-like"/>
</dbReference>
<sequence length="152" mass="16487">MDIKLVNPFIESVATIMPQMGFQKITRGKMGMGQRSLKSLGVTALVGFSNSICGNVAYNMTNMTACHIASTMMMGMPIMQLDEMAESAISELANMLSANVATKLSSKQHPVDISTPSLTVGEDFFVDISEDQYLIIEMNIDGTILEVNIKIA</sequence>
<dbReference type="PANTHER" id="PTHR39452:SF1">
    <property type="entry name" value="CHEY-P PHOSPHATASE CHEX"/>
    <property type="match status" value="1"/>
</dbReference>
<dbReference type="Gene3D" id="3.40.1550.10">
    <property type="entry name" value="CheC-like"/>
    <property type="match status" value="1"/>
</dbReference>
<feature type="domain" description="Chemotaxis phosphatase CheX-like" evidence="2">
    <location>
        <begin position="42"/>
        <end position="136"/>
    </location>
</feature>
<dbReference type="GO" id="GO:0006935">
    <property type="term" value="P:chemotaxis"/>
    <property type="evidence" value="ECO:0007669"/>
    <property type="project" value="UniProtKB-KW"/>
</dbReference>
<reference evidence="3 4" key="1">
    <citation type="submission" date="2016-10" db="EMBL/GenBank/DDBJ databases">
        <authorList>
            <person name="de Groot N.N."/>
        </authorList>
    </citation>
    <scope>NUCLEOTIDE SEQUENCE [LARGE SCALE GENOMIC DNA]</scope>
    <source>
        <strain evidence="3 4">DSM 2179</strain>
    </source>
</reference>
<dbReference type="Proteomes" id="UP000199662">
    <property type="component" value="Unassembled WGS sequence"/>
</dbReference>
<dbReference type="CDD" id="cd17906">
    <property type="entry name" value="CheX"/>
    <property type="match status" value="1"/>
</dbReference>
<accession>A0A1H6UEA0</accession>
<protein>
    <submittedName>
        <fullName evidence="3">Chemotaxis protein CheX</fullName>
    </submittedName>
</protein>
<evidence type="ECO:0000313" key="4">
    <source>
        <dbReference type="Proteomes" id="UP000199662"/>
    </source>
</evidence>
<dbReference type="Pfam" id="PF13690">
    <property type="entry name" value="CheX"/>
    <property type="match status" value="1"/>
</dbReference>